<reference evidence="11 12" key="1">
    <citation type="submission" date="2018-01" db="EMBL/GenBank/DDBJ databases">
        <title>Arthrobacter sp. nov., from glaciers in China.</title>
        <authorList>
            <person name="Liu Q."/>
            <person name="Xin Y.-H."/>
        </authorList>
    </citation>
    <scope>NUCLEOTIDE SEQUENCE [LARGE SCALE GENOMIC DNA]</scope>
    <source>
        <strain evidence="11 12">HLT2-12-2</strain>
    </source>
</reference>
<evidence type="ECO:0000256" key="3">
    <source>
        <dbReference type="ARBA" id="ARBA00022741"/>
    </source>
</evidence>
<dbReference type="GO" id="GO:0019301">
    <property type="term" value="P:rhamnose catabolic process"/>
    <property type="evidence" value="ECO:0007669"/>
    <property type="project" value="InterPro"/>
</dbReference>
<keyword evidence="2" id="KW-0808">Transferase</keyword>
<dbReference type="GO" id="GO:0005829">
    <property type="term" value="C:cytosol"/>
    <property type="evidence" value="ECO:0007669"/>
    <property type="project" value="TreeGrafter"/>
</dbReference>
<evidence type="ECO:0000259" key="10">
    <source>
        <dbReference type="Pfam" id="PF02782"/>
    </source>
</evidence>
<dbReference type="PANTHER" id="PTHR10196">
    <property type="entry name" value="SUGAR KINASE"/>
    <property type="match status" value="1"/>
</dbReference>
<feature type="compositionally biased region" description="Basic and acidic residues" evidence="8">
    <location>
        <begin position="30"/>
        <end position="39"/>
    </location>
</feature>
<comment type="caution">
    <text evidence="11">The sequence shown here is derived from an EMBL/GenBank/DDBJ whole genome shotgun (WGS) entry which is preliminary data.</text>
</comment>
<dbReference type="GO" id="GO:0006071">
    <property type="term" value="P:glycerol metabolic process"/>
    <property type="evidence" value="ECO:0007669"/>
    <property type="project" value="TreeGrafter"/>
</dbReference>
<evidence type="ECO:0000256" key="8">
    <source>
        <dbReference type="SAM" id="MobiDB-lite"/>
    </source>
</evidence>
<evidence type="ECO:0000259" key="9">
    <source>
        <dbReference type="Pfam" id="PF00370"/>
    </source>
</evidence>
<name>A0A2S4A1G5_ARTGL</name>
<evidence type="ECO:0000313" key="12">
    <source>
        <dbReference type="Proteomes" id="UP000237061"/>
    </source>
</evidence>
<keyword evidence="6" id="KW-1015">Disulfide bond</keyword>
<dbReference type="SUPFAM" id="SSF53067">
    <property type="entry name" value="Actin-like ATPase domain"/>
    <property type="match status" value="2"/>
</dbReference>
<dbReference type="AlphaFoldDB" id="A0A2S4A1G5"/>
<dbReference type="InterPro" id="IPR018484">
    <property type="entry name" value="FGGY_N"/>
</dbReference>
<keyword evidence="5" id="KW-0067">ATP-binding</keyword>
<dbReference type="CDD" id="cd07771">
    <property type="entry name" value="ASKHA_NBD_FGGY_RhaB-like"/>
    <property type="match status" value="1"/>
</dbReference>
<keyword evidence="12" id="KW-1185">Reference proteome</keyword>
<dbReference type="GO" id="GO:0008993">
    <property type="term" value="F:rhamnulokinase activity"/>
    <property type="evidence" value="ECO:0007669"/>
    <property type="project" value="InterPro"/>
</dbReference>
<evidence type="ECO:0000313" key="11">
    <source>
        <dbReference type="EMBL" id="POH75224.1"/>
    </source>
</evidence>
<dbReference type="InterPro" id="IPR018485">
    <property type="entry name" value="FGGY_C"/>
</dbReference>
<dbReference type="Gene3D" id="3.30.420.40">
    <property type="match status" value="2"/>
</dbReference>
<dbReference type="Pfam" id="PF02782">
    <property type="entry name" value="FGGY_C"/>
    <property type="match status" value="1"/>
</dbReference>
<sequence length="538" mass="55510">MRAAEPASSRRLPDPRPRAASGLGSTGARDPLRAREQWERPGIDVASEETSPAAPLFAAVDIGASSGRVIVGNIGSGEVSLEVVHRFPNGVMEHPAPEHGSLHWDLDGLFDQVLVGLAAAAEYAATVVGQIASIGIDTWAVDYGLIDADGAMAGPPFSYRDGRGAKQVVSVHERISPEQLYQTTGLQHLPFNTIYQLAAEQAAGQDLTARHALLIPDLIAFKLTGVRRAESTNASTTGLFDAVAGEWATEFLAALGLPAELFPPLVEPGDTIGTLRPEIAAHTGLPATTTVVAVGSHDTASAVAAVPAAGKNFAYISSGTWSLVGVELAIPVLSEASRLANFTNERGVDGTIRYLRNVGGLWLLSESMRSWDEAAASAGTVAPSLTELLVAAAAEPPGGPRIDVDSQEFIAPGGMPGRVRAAVHAKGGALDTRPAAVVRCILESLAAAYAATVREAAELSGQAVEVIHIVGGGSQNELLCQLTANATGLPVEAGPVEATALGNVLIQARAAGAAPATRGELRAVVAASHQCVRYLPIS</sequence>
<feature type="domain" description="Carbohydrate kinase FGGY N-terminal" evidence="9">
    <location>
        <begin position="58"/>
        <end position="303"/>
    </location>
</feature>
<gene>
    <name evidence="11" type="ORF">CVS27_01040</name>
</gene>
<organism evidence="11 12">
    <name type="scientific">Arthrobacter glacialis</name>
    <dbReference type="NCBI Taxonomy" id="1664"/>
    <lineage>
        <taxon>Bacteria</taxon>
        <taxon>Bacillati</taxon>
        <taxon>Actinomycetota</taxon>
        <taxon>Actinomycetes</taxon>
        <taxon>Micrococcales</taxon>
        <taxon>Micrococcaceae</taxon>
        <taxon>Arthrobacter</taxon>
    </lineage>
</organism>
<dbReference type="GO" id="GO:0005524">
    <property type="term" value="F:ATP binding"/>
    <property type="evidence" value="ECO:0007669"/>
    <property type="project" value="UniProtKB-KW"/>
</dbReference>
<comment type="similarity">
    <text evidence="1">Belongs to the FGGY kinase family.</text>
</comment>
<dbReference type="EMBL" id="PPXC01000001">
    <property type="protein sequence ID" value="POH75224.1"/>
    <property type="molecule type" value="Genomic_DNA"/>
</dbReference>
<dbReference type="PANTHER" id="PTHR10196:SF93">
    <property type="entry name" value="L-RHAMNULOKINASE"/>
    <property type="match status" value="1"/>
</dbReference>
<protein>
    <submittedName>
        <fullName evidence="11">Rhamnulokinase</fullName>
    </submittedName>
</protein>
<dbReference type="PIRSF" id="PIRSF000538">
    <property type="entry name" value="GlpK"/>
    <property type="match status" value="1"/>
</dbReference>
<dbReference type="Proteomes" id="UP000237061">
    <property type="component" value="Unassembled WGS sequence"/>
</dbReference>
<feature type="region of interest" description="Disordered" evidence="8">
    <location>
        <begin position="1"/>
        <end position="39"/>
    </location>
</feature>
<dbReference type="InterPro" id="IPR043129">
    <property type="entry name" value="ATPase_NBD"/>
</dbReference>
<evidence type="ECO:0000256" key="2">
    <source>
        <dbReference type="ARBA" id="ARBA00022679"/>
    </source>
</evidence>
<keyword evidence="3" id="KW-0547">Nucleotide-binding</keyword>
<evidence type="ECO:0000256" key="1">
    <source>
        <dbReference type="ARBA" id="ARBA00009156"/>
    </source>
</evidence>
<evidence type="ECO:0000256" key="7">
    <source>
        <dbReference type="ARBA" id="ARBA00023308"/>
    </source>
</evidence>
<keyword evidence="7" id="KW-0684">Rhamnose metabolism</keyword>
<dbReference type="InterPro" id="IPR000577">
    <property type="entry name" value="Carb_kinase_FGGY"/>
</dbReference>
<proteinExistence type="inferred from homology"/>
<accession>A0A2S4A1G5</accession>
<evidence type="ECO:0000256" key="4">
    <source>
        <dbReference type="ARBA" id="ARBA00022777"/>
    </source>
</evidence>
<feature type="domain" description="Carbohydrate kinase FGGY C-terminal" evidence="10">
    <location>
        <begin position="314"/>
        <end position="511"/>
    </location>
</feature>
<dbReference type="InterPro" id="IPR013449">
    <property type="entry name" value="Rhamnulokinase"/>
</dbReference>
<dbReference type="GO" id="GO:0004370">
    <property type="term" value="F:glycerol kinase activity"/>
    <property type="evidence" value="ECO:0007669"/>
    <property type="project" value="TreeGrafter"/>
</dbReference>
<evidence type="ECO:0000256" key="6">
    <source>
        <dbReference type="ARBA" id="ARBA00023157"/>
    </source>
</evidence>
<evidence type="ECO:0000256" key="5">
    <source>
        <dbReference type="ARBA" id="ARBA00022840"/>
    </source>
</evidence>
<dbReference type="Pfam" id="PF00370">
    <property type="entry name" value="FGGY_N"/>
    <property type="match status" value="1"/>
</dbReference>
<keyword evidence="4 11" id="KW-0418">Kinase</keyword>